<reference evidence="2 3" key="2">
    <citation type="submission" date="2019-02" db="EMBL/GenBank/DDBJ databases">
        <title>'Lichenibacterium ramalinii' gen. nov. sp. nov., 'Lichenibacterium minor' gen. nov. sp. nov.</title>
        <authorList>
            <person name="Pankratov T."/>
        </authorList>
    </citation>
    <scope>NUCLEOTIDE SEQUENCE [LARGE SCALE GENOMIC DNA]</scope>
    <source>
        <strain evidence="2 3">RmlP001</strain>
    </source>
</reference>
<name>A0A4Q2R9H1_9HYPH</name>
<reference evidence="2 3" key="1">
    <citation type="submission" date="2018-09" db="EMBL/GenBank/DDBJ databases">
        <authorList>
            <person name="Grouzdev D.S."/>
            <person name="Krutkina M.S."/>
        </authorList>
    </citation>
    <scope>NUCLEOTIDE SEQUENCE [LARGE SCALE GENOMIC DNA]</scope>
    <source>
        <strain evidence="2 3">RmlP001</strain>
    </source>
</reference>
<dbReference type="AlphaFoldDB" id="A0A4Q2R9H1"/>
<dbReference type="RefSeq" id="WP_129222141.1">
    <property type="nucleotide sequence ID" value="NZ_QYBC01000038.1"/>
</dbReference>
<dbReference type="PROSITE" id="PS51736">
    <property type="entry name" value="RECOMBINASES_3"/>
    <property type="match status" value="1"/>
</dbReference>
<sequence length="29" mass="3203">MLSVMSAVAEFERSMMLERQKEGGANAKT</sequence>
<evidence type="ECO:0000313" key="2">
    <source>
        <dbReference type="EMBL" id="RYB01488.1"/>
    </source>
</evidence>
<feature type="domain" description="Resolvase/invertase-type recombinase catalytic" evidence="1">
    <location>
        <begin position="1"/>
        <end position="29"/>
    </location>
</feature>
<dbReference type="InterPro" id="IPR006119">
    <property type="entry name" value="Resolv_N"/>
</dbReference>
<dbReference type="EMBL" id="QYBC01000038">
    <property type="protein sequence ID" value="RYB01488.1"/>
    <property type="molecule type" value="Genomic_DNA"/>
</dbReference>
<comment type="caution">
    <text evidence="2">The sequence shown here is derived from an EMBL/GenBank/DDBJ whole genome shotgun (WGS) entry which is preliminary data.</text>
</comment>
<accession>A0A4Q2R9H1</accession>
<evidence type="ECO:0000313" key="3">
    <source>
        <dbReference type="Proteomes" id="UP000289411"/>
    </source>
</evidence>
<protein>
    <recommendedName>
        <fullName evidence="1">Resolvase/invertase-type recombinase catalytic domain-containing protein</fullName>
    </recommendedName>
</protein>
<dbReference type="GO" id="GO:0003677">
    <property type="term" value="F:DNA binding"/>
    <property type="evidence" value="ECO:0007669"/>
    <property type="project" value="InterPro"/>
</dbReference>
<proteinExistence type="predicted"/>
<dbReference type="Gene3D" id="6.10.250.10">
    <property type="match status" value="1"/>
</dbReference>
<evidence type="ECO:0000259" key="1">
    <source>
        <dbReference type="PROSITE" id="PS51736"/>
    </source>
</evidence>
<keyword evidence="3" id="KW-1185">Reference proteome</keyword>
<gene>
    <name evidence="2" type="ORF">D3272_25910</name>
</gene>
<dbReference type="GO" id="GO:0000150">
    <property type="term" value="F:DNA strand exchange activity"/>
    <property type="evidence" value="ECO:0007669"/>
    <property type="project" value="InterPro"/>
</dbReference>
<dbReference type="Proteomes" id="UP000289411">
    <property type="component" value="Unassembled WGS sequence"/>
</dbReference>
<organism evidence="2 3">
    <name type="scientific">Lichenibacterium ramalinae</name>
    <dbReference type="NCBI Taxonomy" id="2316527"/>
    <lineage>
        <taxon>Bacteria</taxon>
        <taxon>Pseudomonadati</taxon>
        <taxon>Pseudomonadota</taxon>
        <taxon>Alphaproteobacteria</taxon>
        <taxon>Hyphomicrobiales</taxon>
        <taxon>Lichenihabitantaceae</taxon>
        <taxon>Lichenibacterium</taxon>
    </lineage>
</organism>